<keyword evidence="2" id="KW-1185">Reference proteome</keyword>
<reference evidence="1 2" key="1">
    <citation type="submission" date="2023-09" db="EMBL/GenBank/DDBJ databases">
        <authorList>
            <person name="Rey-Velasco X."/>
        </authorList>
    </citation>
    <scope>NUCLEOTIDE SEQUENCE [LARGE SCALE GENOMIC DNA]</scope>
    <source>
        <strain evidence="1 2">W242</strain>
    </source>
</reference>
<accession>A0ABU2YC45</accession>
<sequence>MQHLLIIGHTIPEPTTTAAGTRMLQLISLFKEAGYTITFGSTAAIGEYSQNLDILGVSWQPLELNSDSFNQFIEELNPSVVLFDRYITEEQFGWRVAEVCPSALRILDTEDLHFLRKARQEAFKKSISISNSNLYTETAKRELASILRCDLSLIISEVELTLLKDNFKIPEALLYYLPFLVDTTTLSKTPSFDERKDFMCIGNFLHAPNEDAVLHLKQDIWPKIRQHLPGARLHVFGGYAKQKIKQLHNEADGFLIKGWAPSVEDVMENTKVNLAPLRYGAGLKGKLLDAMHYGLPSVTTPIGAEGMHGSLPFGGLIATSIYDFVKASVTLYTNKAAWETAKLNGQQILQDRFSKQLFSEDFINRVQQLSETLQEHRNSHFIGQVLQHSTLQSHKYLSKWIEAKNKNK</sequence>
<name>A0ABU2YC45_9FLAO</name>
<dbReference type="Pfam" id="PF13692">
    <property type="entry name" value="Glyco_trans_1_4"/>
    <property type="match status" value="1"/>
</dbReference>
<dbReference type="EC" id="2.4.-.-" evidence="1"/>
<gene>
    <name evidence="1" type="ORF">RM538_01230</name>
</gene>
<dbReference type="EMBL" id="JAVRHZ010000001">
    <property type="protein sequence ID" value="MDT0554608.1"/>
    <property type="molecule type" value="Genomic_DNA"/>
</dbReference>
<proteinExistence type="predicted"/>
<dbReference type="CDD" id="cd03801">
    <property type="entry name" value="GT4_PimA-like"/>
    <property type="match status" value="1"/>
</dbReference>
<organism evidence="1 2">
    <name type="scientific">Patiriisocius hiemis</name>
    <dbReference type="NCBI Taxonomy" id="3075604"/>
    <lineage>
        <taxon>Bacteria</taxon>
        <taxon>Pseudomonadati</taxon>
        <taxon>Bacteroidota</taxon>
        <taxon>Flavobacteriia</taxon>
        <taxon>Flavobacteriales</taxon>
        <taxon>Flavobacteriaceae</taxon>
        <taxon>Patiriisocius</taxon>
    </lineage>
</organism>
<evidence type="ECO:0000313" key="2">
    <source>
        <dbReference type="Proteomes" id="UP001254488"/>
    </source>
</evidence>
<dbReference type="GO" id="GO:0016757">
    <property type="term" value="F:glycosyltransferase activity"/>
    <property type="evidence" value="ECO:0007669"/>
    <property type="project" value="UniProtKB-KW"/>
</dbReference>
<evidence type="ECO:0000313" key="1">
    <source>
        <dbReference type="EMBL" id="MDT0554608.1"/>
    </source>
</evidence>
<dbReference type="SUPFAM" id="SSF53756">
    <property type="entry name" value="UDP-Glycosyltransferase/glycogen phosphorylase"/>
    <property type="match status" value="1"/>
</dbReference>
<dbReference type="Gene3D" id="3.40.50.2000">
    <property type="entry name" value="Glycogen Phosphorylase B"/>
    <property type="match status" value="1"/>
</dbReference>
<dbReference type="RefSeq" id="WP_311331569.1">
    <property type="nucleotide sequence ID" value="NZ_JAVRHZ010000001.1"/>
</dbReference>
<comment type="caution">
    <text evidence="1">The sequence shown here is derived from an EMBL/GenBank/DDBJ whole genome shotgun (WGS) entry which is preliminary data.</text>
</comment>
<keyword evidence="1" id="KW-0328">Glycosyltransferase</keyword>
<keyword evidence="1" id="KW-0808">Transferase</keyword>
<dbReference type="Proteomes" id="UP001254488">
    <property type="component" value="Unassembled WGS sequence"/>
</dbReference>
<protein>
    <submittedName>
        <fullName evidence="1">Glycosyltransferase</fullName>
        <ecNumber evidence="1">2.4.-.-</ecNumber>
    </submittedName>
</protein>